<feature type="transmembrane region" description="Helical" evidence="1">
    <location>
        <begin position="42"/>
        <end position="61"/>
    </location>
</feature>
<feature type="transmembrane region" description="Helical" evidence="1">
    <location>
        <begin position="125"/>
        <end position="148"/>
    </location>
</feature>
<evidence type="ECO:0000313" key="4">
    <source>
        <dbReference type="Proteomes" id="UP001596266"/>
    </source>
</evidence>
<dbReference type="EMBL" id="JBHSUA010000020">
    <property type="protein sequence ID" value="MFC6397428.1"/>
    <property type="molecule type" value="Genomic_DNA"/>
</dbReference>
<feature type="transmembrane region" description="Helical" evidence="1">
    <location>
        <begin position="68"/>
        <end position="89"/>
    </location>
</feature>
<proteinExistence type="predicted"/>
<feature type="transmembrane region" description="Helical" evidence="1">
    <location>
        <begin position="168"/>
        <end position="189"/>
    </location>
</feature>
<dbReference type="Pfam" id="PF01478">
    <property type="entry name" value="Peptidase_A24"/>
    <property type="match status" value="1"/>
</dbReference>
<keyword evidence="1" id="KW-0812">Transmembrane</keyword>
<dbReference type="EC" id="3.4.23.43" evidence="3"/>
<reference evidence="4" key="1">
    <citation type="journal article" date="2019" name="Int. J. Syst. Evol. Microbiol.">
        <title>The Global Catalogue of Microorganisms (GCM) 10K type strain sequencing project: providing services to taxonomists for standard genome sequencing and annotation.</title>
        <authorList>
            <consortium name="The Broad Institute Genomics Platform"/>
            <consortium name="The Broad Institute Genome Sequencing Center for Infectious Disease"/>
            <person name="Wu L."/>
            <person name="Ma J."/>
        </authorList>
    </citation>
    <scope>NUCLEOTIDE SEQUENCE [LARGE SCALE GENOMIC DNA]</scope>
    <source>
        <strain evidence="4">CGMCC 1.15277</strain>
    </source>
</reference>
<evidence type="ECO:0000256" key="1">
    <source>
        <dbReference type="SAM" id="Phobius"/>
    </source>
</evidence>
<feature type="transmembrane region" description="Helical" evidence="1">
    <location>
        <begin position="95"/>
        <end position="113"/>
    </location>
</feature>
<feature type="domain" description="Prepilin type IV endopeptidase peptidase" evidence="2">
    <location>
        <begin position="77"/>
        <end position="183"/>
    </location>
</feature>
<dbReference type="InterPro" id="IPR000045">
    <property type="entry name" value="Prepilin_IV_endopep_pep"/>
</dbReference>
<dbReference type="RefSeq" id="WP_343885717.1">
    <property type="nucleotide sequence ID" value="NZ_BAAAKI010000010.1"/>
</dbReference>
<evidence type="ECO:0000259" key="2">
    <source>
        <dbReference type="Pfam" id="PF01478"/>
    </source>
</evidence>
<keyword evidence="1" id="KW-0472">Membrane</keyword>
<protein>
    <submittedName>
        <fullName evidence="3">Prepilin peptidase</fullName>
        <ecNumber evidence="3">3.4.23.43</ecNumber>
    </submittedName>
</protein>
<keyword evidence="1" id="KW-1133">Transmembrane helix</keyword>
<accession>A0ABW1X4B4</accession>
<name>A0ABW1X4B4_9ACTN</name>
<keyword evidence="3" id="KW-0378">Hydrolase</keyword>
<evidence type="ECO:0000313" key="3">
    <source>
        <dbReference type="EMBL" id="MFC6397428.1"/>
    </source>
</evidence>
<keyword evidence="4" id="KW-1185">Reference proteome</keyword>
<feature type="transmembrane region" description="Helical" evidence="1">
    <location>
        <begin position="201"/>
        <end position="220"/>
    </location>
</feature>
<sequence>MTQAAAVLVCALLGLAGALVVPRLPEPTDSGDGIQPRYHELTGTTMLLPVTVLGMTAGLAVATTPWRVWPLLVGFAGLGAALTVVDLRTTFLPQQLVRVCWWLTGLGALAVACTSSDRTSLAARWPVAVVVTTALFWLFWRFGGLGFGDVRLAPVLALCTSFRSLDEWYLALLFTGALGVLLGLGTTWWRRRHPSRFGSAFAYGPAMWAGCWLALAWTSLSC</sequence>
<gene>
    <name evidence="3" type="ORF">ACFP57_10610</name>
</gene>
<dbReference type="GO" id="GO:0004190">
    <property type="term" value="F:aspartic-type endopeptidase activity"/>
    <property type="evidence" value="ECO:0007669"/>
    <property type="project" value="UniProtKB-EC"/>
</dbReference>
<comment type="caution">
    <text evidence="3">The sequence shown here is derived from an EMBL/GenBank/DDBJ whole genome shotgun (WGS) entry which is preliminary data.</text>
</comment>
<organism evidence="3 4">
    <name type="scientific">Luteococcus sanguinis</name>
    <dbReference type="NCBI Taxonomy" id="174038"/>
    <lineage>
        <taxon>Bacteria</taxon>
        <taxon>Bacillati</taxon>
        <taxon>Actinomycetota</taxon>
        <taxon>Actinomycetes</taxon>
        <taxon>Propionibacteriales</taxon>
        <taxon>Propionibacteriaceae</taxon>
        <taxon>Luteococcus</taxon>
    </lineage>
</organism>
<dbReference type="Proteomes" id="UP001596266">
    <property type="component" value="Unassembled WGS sequence"/>
</dbReference>